<dbReference type="Gene3D" id="3.30.70.1020">
    <property type="entry name" value="Trehalose-6-phosphate phosphatase related protein, domain 2"/>
    <property type="match status" value="1"/>
</dbReference>
<dbReference type="PANTHER" id="PTHR43768:SF3">
    <property type="entry name" value="TREHALOSE 6-PHOSPHATE PHOSPHATASE"/>
    <property type="match status" value="1"/>
</dbReference>
<dbReference type="GO" id="GO:0005992">
    <property type="term" value="P:trehalose biosynthetic process"/>
    <property type="evidence" value="ECO:0007669"/>
    <property type="project" value="InterPro"/>
</dbReference>
<dbReference type="SUPFAM" id="SSF56784">
    <property type="entry name" value="HAD-like"/>
    <property type="match status" value="1"/>
</dbReference>
<dbReference type="GO" id="GO:0004805">
    <property type="term" value="F:trehalose-phosphatase activity"/>
    <property type="evidence" value="ECO:0007669"/>
    <property type="project" value="UniProtKB-EC"/>
</dbReference>
<dbReference type="Proteomes" id="UP001162029">
    <property type="component" value="Unassembled WGS sequence"/>
</dbReference>
<evidence type="ECO:0000313" key="3">
    <source>
        <dbReference type="EMBL" id="CAI5743261.1"/>
    </source>
</evidence>
<dbReference type="InterPro" id="IPR023214">
    <property type="entry name" value="HAD_sf"/>
</dbReference>
<dbReference type="InterPro" id="IPR003337">
    <property type="entry name" value="Trehalose_PPase"/>
</dbReference>
<name>A0AAV0V278_9STRA</name>
<dbReference type="EMBL" id="CANTFM010001842">
    <property type="protein sequence ID" value="CAI5743261.1"/>
    <property type="molecule type" value="Genomic_DNA"/>
</dbReference>
<comment type="caution">
    <text evidence="3">The sequence shown here is derived from an EMBL/GenBank/DDBJ whole genome shotgun (WGS) entry which is preliminary data.</text>
</comment>
<keyword evidence="4" id="KW-1185">Reference proteome</keyword>
<evidence type="ECO:0000313" key="4">
    <source>
        <dbReference type="Proteomes" id="UP001162029"/>
    </source>
</evidence>
<proteinExistence type="predicted"/>
<protein>
    <submittedName>
        <fullName evidence="3">Uncharacterized protein</fullName>
    </submittedName>
</protein>
<gene>
    <name evidence="3" type="ORF">PDE001_LOCUS8631</name>
</gene>
<organism evidence="3 4">
    <name type="scientific">Peronospora destructor</name>
    <dbReference type="NCBI Taxonomy" id="86335"/>
    <lineage>
        <taxon>Eukaryota</taxon>
        <taxon>Sar</taxon>
        <taxon>Stramenopiles</taxon>
        <taxon>Oomycota</taxon>
        <taxon>Peronosporomycetes</taxon>
        <taxon>Peronosporales</taxon>
        <taxon>Peronosporaceae</taxon>
        <taxon>Peronospora</taxon>
    </lineage>
</organism>
<dbReference type="InterPro" id="IPR044651">
    <property type="entry name" value="OTSB-like"/>
</dbReference>
<dbReference type="Pfam" id="PF02358">
    <property type="entry name" value="Trehalose_PPase"/>
    <property type="match status" value="1"/>
</dbReference>
<dbReference type="InterPro" id="IPR036412">
    <property type="entry name" value="HAD-like_sf"/>
</dbReference>
<evidence type="ECO:0000256" key="2">
    <source>
        <dbReference type="ARBA" id="ARBA00022801"/>
    </source>
</evidence>
<dbReference type="AlphaFoldDB" id="A0AAV0V278"/>
<reference evidence="3" key="1">
    <citation type="submission" date="2022-12" db="EMBL/GenBank/DDBJ databases">
        <authorList>
            <person name="Webb A."/>
        </authorList>
    </citation>
    <scope>NUCLEOTIDE SEQUENCE</scope>
    <source>
        <strain evidence="3">Pd1</strain>
    </source>
</reference>
<keyword evidence="2" id="KW-0378">Hydrolase</keyword>
<sequence length="119" mass="13170">MAQIAGVELEDSGLALSIHYHHVELGLQHAVEQIVDDYVAYHPSLTKTMGKMVLNCNLGLIGRAVMYILSELGLDAEDVVPFYLGDNVSDEDAFNALNNRGLAEMQQFLTELARLEYVC</sequence>
<dbReference type="PANTHER" id="PTHR43768">
    <property type="entry name" value="TREHALOSE 6-PHOSPHATE PHOSPHATASE"/>
    <property type="match status" value="1"/>
</dbReference>
<dbReference type="Gene3D" id="3.40.50.1000">
    <property type="entry name" value="HAD superfamily/HAD-like"/>
    <property type="match status" value="1"/>
</dbReference>
<evidence type="ECO:0000256" key="1">
    <source>
        <dbReference type="ARBA" id="ARBA00000500"/>
    </source>
</evidence>
<comment type="catalytic activity">
    <reaction evidence="1">
        <text>alpha,alpha-trehalose 6-phosphate + H2O = alpha,alpha-trehalose + phosphate</text>
        <dbReference type="Rhea" id="RHEA:23420"/>
        <dbReference type="ChEBI" id="CHEBI:15377"/>
        <dbReference type="ChEBI" id="CHEBI:16551"/>
        <dbReference type="ChEBI" id="CHEBI:43474"/>
        <dbReference type="ChEBI" id="CHEBI:58429"/>
        <dbReference type="EC" id="3.1.3.12"/>
    </reaction>
</comment>
<accession>A0AAV0V278</accession>